<sequence>MTVDSKTSYIALAEVLSYVERPVHMVTQRM</sequence>
<organism evidence="1 2">
    <name type="scientific">Sclerotinia sclerotiorum (strain ATCC 18683 / 1980 / Ss-1)</name>
    <name type="common">White mold</name>
    <name type="synonym">Whetzelinia sclerotiorum</name>
    <dbReference type="NCBI Taxonomy" id="665079"/>
    <lineage>
        <taxon>Eukaryota</taxon>
        <taxon>Fungi</taxon>
        <taxon>Dikarya</taxon>
        <taxon>Ascomycota</taxon>
        <taxon>Pezizomycotina</taxon>
        <taxon>Leotiomycetes</taxon>
        <taxon>Helotiales</taxon>
        <taxon>Sclerotiniaceae</taxon>
        <taxon>Sclerotinia</taxon>
    </lineage>
</organism>
<proteinExistence type="predicted"/>
<dbReference type="EMBL" id="CH476627">
    <property type="protein sequence ID" value="EDO03616.1"/>
    <property type="molecule type" value="Genomic_DNA"/>
</dbReference>
<dbReference type="InParanoid" id="A7ELA0"/>
<reference evidence="2" key="1">
    <citation type="journal article" date="2011" name="PLoS Genet.">
        <title>Genomic analysis of the necrotrophic fungal pathogens Sclerotinia sclerotiorum and Botrytis cinerea.</title>
        <authorList>
            <person name="Amselem J."/>
            <person name="Cuomo C.A."/>
            <person name="van Kan J.A."/>
            <person name="Viaud M."/>
            <person name="Benito E.P."/>
            <person name="Couloux A."/>
            <person name="Coutinho P.M."/>
            <person name="de Vries R.P."/>
            <person name="Dyer P.S."/>
            <person name="Fillinger S."/>
            <person name="Fournier E."/>
            <person name="Gout L."/>
            <person name="Hahn M."/>
            <person name="Kohn L."/>
            <person name="Lapalu N."/>
            <person name="Plummer K.M."/>
            <person name="Pradier J.M."/>
            <person name="Quevillon E."/>
            <person name="Sharon A."/>
            <person name="Simon A."/>
            <person name="ten Have A."/>
            <person name="Tudzynski B."/>
            <person name="Tudzynski P."/>
            <person name="Wincker P."/>
            <person name="Andrew M."/>
            <person name="Anthouard V."/>
            <person name="Beever R.E."/>
            <person name="Beffa R."/>
            <person name="Benoit I."/>
            <person name="Bouzid O."/>
            <person name="Brault B."/>
            <person name="Chen Z."/>
            <person name="Choquer M."/>
            <person name="Collemare J."/>
            <person name="Cotton P."/>
            <person name="Danchin E.G."/>
            <person name="Da Silva C."/>
            <person name="Gautier A."/>
            <person name="Giraud C."/>
            <person name="Giraud T."/>
            <person name="Gonzalez C."/>
            <person name="Grossetete S."/>
            <person name="Guldener U."/>
            <person name="Henrissat B."/>
            <person name="Howlett B.J."/>
            <person name="Kodira C."/>
            <person name="Kretschmer M."/>
            <person name="Lappartient A."/>
            <person name="Leroch M."/>
            <person name="Levis C."/>
            <person name="Mauceli E."/>
            <person name="Neuveglise C."/>
            <person name="Oeser B."/>
            <person name="Pearson M."/>
            <person name="Poulain J."/>
            <person name="Poussereau N."/>
            <person name="Quesneville H."/>
            <person name="Rascle C."/>
            <person name="Schumacher J."/>
            <person name="Segurens B."/>
            <person name="Sexton A."/>
            <person name="Silva E."/>
            <person name="Sirven C."/>
            <person name="Soanes D.M."/>
            <person name="Talbot N.J."/>
            <person name="Templeton M."/>
            <person name="Yandava C."/>
            <person name="Yarden O."/>
            <person name="Zeng Q."/>
            <person name="Rollins J.A."/>
            <person name="Lebrun M.H."/>
            <person name="Dickman M."/>
        </authorList>
    </citation>
    <scope>NUCLEOTIDE SEQUENCE [LARGE SCALE GENOMIC DNA]</scope>
    <source>
        <strain evidence="2">ATCC 18683 / 1980 / Ss-1</strain>
    </source>
</reference>
<dbReference type="HOGENOM" id="CLU_3406577_0_0_1"/>
<gene>
    <name evidence="1" type="ORF">SS1G_06097</name>
</gene>
<dbReference type="GeneID" id="5489089"/>
<evidence type="ECO:0000313" key="1">
    <source>
        <dbReference type="EMBL" id="EDO03616.1"/>
    </source>
</evidence>
<dbReference type="RefSeq" id="XP_001593175.1">
    <property type="nucleotide sequence ID" value="XM_001593125.1"/>
</dbReference>
<name>A7ELA0_SCLS1</name>
<dbReference type="KEGG" id="ssl:SS1G_06097"/>
<dbReference type="Proteomes" id="UP000001312">
    <property type="component" value="Unassembled WGS sequence"/>
</dbReference>
<evidence type="ECO:0000313" key="2">
    <source>
        <dbReference type="Proteomes" id="UP000001312"/>
    </source>
</evidence>
<dbReference type="AlphaFoldDB" id="A7ELA0"/>
<protein>
    <submittedName>
        <fullName evidence="1">Uncharacterized protein</fullName>
    </submittedName>
</protein>
<accession>A7ELA0</accession>
<keyword evidence="2" id="KW-1185">Reference proteome</keyword>